<evidence type="ECO:0000313" key="3">
    <source>
        <dbReference type="EMBL" id="MBD9698784.1"/>
    </source>
</evidence>
<keyword evidence="1" id="KW-0472">Membrane</keyword>
<reference evidence="3 4" key="1">
    <citation type="submission" date="2020-09" db="EMBL/GenBank/DDBJ databases">
        <title>Flavimobilis rhizosphaerae sp. nov., isolated from rhizosphere soil of Spartina alterniflora.</title>
        <authorList>
            <person name="Hanqin C."/>
        </authorList>
    </citation>
    <scope>NUCLEOTIDE SEQUENCE [LARGE SCALE GENOMIC DNA]</scope>
    <source>
        <strain evidence="3 4">GY 10621</strain>
    </source>
</reference>
<sequence length="72" mass="7941">MYKFQAALLGRIDDLRLAMRSDRGEVNIIATVLLIVIAVALIVLFREKIGGWINDLIETIDGGVNDVNSKSI</sequence>
<evidence type="ECO:0000259" key="2">
    <source>
        <dbReference type="Pfam" id="PF16982"/>
    </source>
</evidence>
<gene>
    <name evidence="3" type="ORF">IGS67_04650</name>
</gene>
<evidence type="ECO:0000313" key="4">
    <source>
        <dbReference type="Proteomes" id="UP000642107"/>
    </source>
</evidence>
<feature type="transmembrane region" description="Helical" evidence="1">
    <location>
        <begin position="26"/>
        <end position="45"/>
    </location>
</feature>
<dbReference type="NCBIfam" id="TIGR02537">
    <property type="entry name" value="arch_flag_Nterm"/>
    <property type="match status" value="1"/>
</dbReference>
<name>A0ABR9DPA3_9MICO</name>
<proteinExistence type="predicted"/>
<keyword evidence="1" id="KW-1133">Transmembrane helix</keyword>
<comment type="caution">
    <text evidence="3">The sequence shown here is derived from an EMBL/GenBank/DDBJ whole genome shotgun (WGS) entry which is preliminary data.</text>
</comment>
<protein>
    <recommendedName>
        <fullName evidence="2">Putative Flagellin Flp1-like domain-containing protein</fullName>
    </recommendedName>
</protein>
<keyword evidence="4" id="KW-1185">Reference proteome</keyword>
<dbReference type="RefSeq" id="WP_192278369.1">
    <property type="nucleotide sequence ID" value="NZ_JACZDF010000002.1"/>
</dbReference>
<keyword evidence="1" id="KW-0812">Transmembrane</keyword>
<accession>A0ABR9DPA3</accession>
<dbReference type="InterPro" id="IPR013373">
    <property type="entry name" value="Flagellin/pilin_N_arc"/>
</dbReference>
<feature type="domain" description="Putative Flagellin Flp1-like" evidence="2">
    <location>
        <begin position="24"/>
        <end position="63"/>
    </location>
</feature>
<organism evidence="3 4">
    <name type="scientific">Flavimobilis rhizosphaerae</name>
    <dbReference type="NCBI Taxonomy" id="2775421"/>
    <lineage>
        <taxon>Bacteria</taxon>
        <taxon>Bacillati</taxon>
        <taxon>Actinomycetota</taxon>
        <taxon>Actinomycetes</taxon>
        <taxon>Micrococcales</taxon>
        <taxon>Jonesiaceae</taxon>
        <taxon>Flavimobilis</taxon>
    </lineage>
</organism>
<dbReference type="EMBL" id="JACZDF010000002">
    <property type="protein sequence ID" value="MBD9698784.1"/>
    <property type="molecule type" value="Genomic_DNA"/>
</dbReference>
<evidence type="ECO:0000256" key="1">
    <source>
        <dbReference type="SAM" id="Phobius"/>
    </source>
</evidence>
<dbReference type="Proteomes" id="UP000642107">
    <property type="component" value="Unassembled WGS sequence"/>
</dbReference>
<dbReference type="Pfam" id="PF16982">
    <property type="entry name" value="Flp1_like"/>
    <property type="match status" value="1"/>
</dbReference>
<dbReference type="InterPro" id="IPR031564">
    <property type="entry name" value="Flp1-like"/>
</dbReference>